<dbReference type="Gene3D" id="3.30.40.10">
    <property type="entry name" value="Zinc/RING finger domain, C3HC4 (zinc finger)"/>
    <property type="match status" value="1"/>
</dbReference>
<reference evidence="8 9" key="1">
    <citation type="submission" date="2015-04" db="EMBL/GenBank/DDBJ databases">
        <authorList>
            <person name="Syromyatnikov M.Y."/>
            <person name="Popov V.N."/>
        </authorList>
    </citation>
    <scope>NUCLEOTIDE SEQUENCE [LARGE SCALE GENOMIC DNA]</scope>
</reference>
<dbReference type="Gene3D" id="4.10.720.10">
    <property type="entry name" value="Smad anchor for receptor activation, Smad-binding domain"/>
    <property type="match status" value="1"/>
</dbReference>
<dbReference type="Proteomes" id="UP000183832">
    <property type="component" value="Unassembled WGS sequence"/>
</dbReference>
<dbReference type="OrthoDB" id="5872154at2759"/>
<dbReference type="SMART" id="SM01422">
    <property type="entry name" value="SARA"/>
    <property type="match status" value="1"/>
</dbReference>
<feature type="region of interest" description="Disordered" evidence="6">
    <location>
        <begin position="326"/>
        <end position="444"/>
    </location>
</feature>
<feature type="compositionally biased region" description="Polar residues" evidence="6">
    <location>
        <begin position="605"/>
        <end position="614"/>
    </location>
</feature>
<dbReference type="GO" id="GO:0031901">
    <property type="term" value="C:early endosome membrane"/>
    <property type="evidence" value="ECO:0007669"/>
    <property type="project" value="TreeGrafter"/>
</dbReference>
<dbReference type="PROSITE" id="PS50178">
    <property type="entry name" value="ZF_FYVE"/>
    <property type="match status" value="1"/>
</dbReference>
<dbReference type="GO" id="GO:0016197">
    <property type="term" value="P:endosomal transport"/>
    <property type="evidence" value="ECO:0007669"/>
    <property type="project" value="TreeGrafter"/>
</dbReference>
<proteinExistence type="predicted"/>
<dbReference type="InterPro" id="IPR017455">
    <property type="entry name" value="Znf_FYVE-rel"/>
</dbReference>
<feature type="compositionally biased region" description="Polar residues" evidence="6">
    <location>
        <begin position="37"/>
        <end position="46"/>
    </location>
</feature>
<dbReference type="Gene3D" id="3.30.1360.220">
    <property type="entry name" value="Domain of unknown function (DUF3480), N-terminal subdomain"/>
    <property type="match status" value="2"/>
</dbReference>
<dbReference type="InterPro" id="IPR013083">
    <property type="entry name" value="Znf_RING/FYVE/PHD"/>
</dbReference>
<feature type="compositionally biased region" description="Polar residues" evidence="6">
    <location>
        <begin position="403"/>
        <end position="439"/>
    </location>
</feature>
<name>A0A1J1HNS2_9DIPT</name>
<dbReference type="SMART" id="SM01421">
    <property type="entry name" value="DUF3480"/>
    <property type="match status" value="1"/>
</dbReference>
<feature type="compositionally biased region" description="Polar residues" evidence="6">
    <location>
        <begin position="62"/>
        <end position="71"/>
    </location>
</feature>
<accession>A0A1J1HNS2</accession>
<evidence type="ECO:0000259" key="7">
    <source>
        <dbReference type="PROSITE" id="PS50178"/>
    </source>
</evidence>
<sequence length="1146" mass="128090">MDKQQIFLSNNIFDIDSALDRLEENLFTSCEEKSEISTEPLNQQTKSEIKERQQQNKESSEENGNLTFSDDYTSEVPSVLDVKTDEKEEVNVEKDVIRSEILDNGISSTTSFSVDDKSSECISSSTNSEEDSSSAVGDGFQNNEISSQITTHLDNDDSRRLISDESSNQPDDVVDDQPVTTDLTLTKTVELTENEPDPIPEVKISVQQTESEQTCNIIQPEIVKPDEELKHIEEANDFKEMSINNFESTMDDISDAELESLEQELEDIVAVAEQNVEKVNNEKVVKELEESIEKTVEIEAFEVKSQASEVQVPKVVETPTKVEDLNQAEIDKPLEAVEVKPEASKTSEELYENPSEIPEESVMSEMIDEQKESSASEAQDALEPQESSVEPAESAAPVDADSVLSTSSTDESTSIQNLPSQSNEDFSINESNSTGSLTSAPDLGRVPPYWIPDDMTDQCMQCDAKFSLIKRRHHCRACGLLLCSSCSSQKFFLHYAGRDERVCLSCFETLSKAQQQQQNHPRNPNPANPMEYCSTLPPQQQVNASSIQPPTVMVPSGVLKRGPKSSERKSVIFSDGIRPGTDLDEPTSSSSPRATPEKPPKLNMPTMNEKTNSFIPEHSNDLPPVLTKESEFHYVDNSLQLLQRLRQEELKFAINKNFYVTVKIVTLICCTNKTVINFSTSGLLTVRQDELMILLELNDDMIRLPKEVFLHLNEIYGRADKQSIVIKEYGHSQASSNNFLGAFGGFLFIKPSFQCQQSLTLPEQPYLIGLLVHKWEIPWMRLFPLRLILRLGALYRYYPTPILSNVNREPVFAEIGNTVMNFLVDFRNFSYTIDIIKGLNIHMEERKTSVFIPKNRYDQIMKVINNSSDHLLAFGADFSKQADGHLVCIQNTDSGTSESLSYSTQAINIQGQNRIHTGASFLILNGALKASSGLKAKCSIVEDGLMIQISSTKMTNVRDALRNMKDVEISCGPIDEQQKEAEETVSIEWVADDVNFNLGVLSPIDNQKLEGKESIRMRVDFSGPNHTKMLRWSEVFLLESDDDIGHINDDHLNYSKVAESIAKASGSALLPFLDLMAVNQLKKIGIRVTLGENIKYLAGSGGVTLSPIYMNALDNELIGVIHRQASSMARPDAIMTLELIFYILNK</sequence>
<feature type="compositionally biased region" description="Basic and acidic residues" evidence="6">
    <location>
        <begin position="82"/>
        <end position="91"/>
    </location>
</feature>
<feature type="coiled-coil region" evidence="5">
    <location>
        <begin position="258"/>
        <end position="289"/>
    </location>
</feature>
<dbReference type="InterPro" id="IPR024608">
    <property type="entry name" value="SARA-like_SBD"/>
</dbReference>
<feature type="domain" description="FYVE-type" evidence="7">
    <location>
        <begin position="453"/>
        <end position="511"/>
    </location>
</feature>
<dbReference type="InterPro" id="IPR011011">
    <property type="entry name" value="Znf_FYVE_PHD"/>
</dbReference>
<dbReference type="EMBL" id="CVRI01000006">
    <property type="protein sequence ID" value="CRK88118.1"/>
    <property type="molecule type" value="Genomic_DNA"/>
</dbReference>
<dbReference type="InterPro" id="IPR000306">
    <property type="entry name" value="Znf_FYVE"/>
</dbReference>
<dbReference type="GO" id="GO:0008270">
    <property type="term" value="F:zinc ion binding"/>
    <property type="evidence" value="ECO:0007669"/>
    <property type="project" value="UniProtKB-KW"/>
</dbReference>
<evidence type="ECO:0000256" key="3">
    <source>
        <dbReference type="ARBA" id="ARBA00022833"/>
    </source>
</evidence>
<evidence type="ECO:0000313" key="9">
    <source>
        <dbReference type="Proteomes" id="UP000183832"/>
    </source>
</evidence>
<dbReference type="InterPro" id="IPR037145">
    <property type="entry name" value="SARA_Smad-bd_sf"/>
</dbReference>
<protein>
    <submittedName>
        <fullName evidence="8">CLUMA_CG001903, isoform A</fullName>
    </submittedName>
</protein>
<dbReference type="Pfam" id="PF01363">
    <property type="entry name" value="FYVE"/>
    <property type="match status" value="1"/>
</dbReference>
<dbReference type="InterPro" id="IPR022557">
    <property type="entry name" value="SARA-like_C"/>
</dbReference>
<feature type="region of interest" description="Disordered" evidence="6">
    <location>
        <begin position="548"/>
        <end position="619"/>
    </location>
</feature>
<feature type="compositionally biased region" description="Basic and acidic residues" evidence="6">
    <location>
        <begin position="326"/>
        <end position="348"/>
    </location>
</feature>
<evidence type="ECO:0000313" key="8">
    <source>
        <dbReference type="EMBL" id="CRK88118.1"/>
    </source>
</evidence>
<dbReference type="SUPFAM" id="SSF57903">
    <property type="entry name" value="FYVE/PHD zinc finger"/>
    <property type="match status" value="1"/>
</dbReference>
<dbReference type="AlphaFoldDB" id="A0A1J1HNS2"/>
<evidence type="ECO:0000256" key="6">
    <source>
        <dbReference type="SAM" id="MobiDB-lite"/>
    </source>
</evidence>
<dbReference type="STRING" id="568069.A0A1J1HNS2"/>
<dbReference type="PANTHER" id="PTHR46319">
    <property type="entry name" value="ZINC FINGER FYVE DOMAIN-CONTAINING PROTEIN"/>
    <property type="match status" value="1"/>
</dbReference>
<organism evidence="8 9">
    <name type="scientific">Clunio marinus</name>
    <dbReference type="NCBI Taxonomy" id="568069"/>
    <lineage>
        <taxon>Eukaryota</taxon>
        <taxon>Metazoa</taxon>
        <taxon>Ecdysozoa</taxon>
        <taxon>Arthropoda</taxon>
        <taxon>Hexapoda</taxon>
        <taxon>Insecta</taxon>
        <taxon>Pterygota</taxon>
        <taxon>Neoptera</taxon>
        <taxon>Endopterygota</taxon>
        <taxon>Diptera</taxon>
        <taxon>Nematocera</taxon>
        <taxon>Chironomoidea</taxon>
        <taxon>Chironomidae</taxon>
        <taxon>Clunio</taxon>
    </lineage>
</organism>
<evidence type="ECO:0000256" key="1">
    <source>
        <dbReference type="ARBA" id="ARBA00022723"/>
    </source>
</evidence>
<dbReference type="FunFam" id="3.30.40.10:FF:000084">
    <property type="entry name" value="Zinc finger, FYVE domain-containing 9b"/>
    <property type="match status" value="1"/>
</dbReference>
<dbReference type="PANTHER" id="PTHR46319:SF3">
    <property type="entry name" value="ZINC FINGER FYVE DOMAIN-CONTAINING PROTEIN"/>
    <property type="match status" value="1"/>
</dbReference>
<dbReference type="CDD" id="cd15729">
    <property type="entry name" value="FYVE_endofin"/>
    <property type="match status" value="1"/>
</dbReference>
<dbReference type="Pfam" id="PF11409">
    <property type="entry name" value="SARA"/>
    <property type="match status" value="1"/>
</dbReference>
<keyword evidence="1" id="KW-0479">Metal-binding</keyword>
<keyword evidence="9" id="KW-1185">Reference proteome</keyword>
<dbReference type="SMART" id="SM00064">
    <property type="entry name" value="FYVE"/>
    <property type="match status" value="1"/>
</dbReference>
<gene>
    <name evidence="8" type="ORF">CLUMA_CG001903</name>
</gene>
<feature type="region of interest" description="Disordered" evidence="6">
    <location>
        <begin position="107"/>
        <end position="180"/>
    </location>
</feature>
<evidence type="ECO:0000256" key="2">
    <source>
        <dbReference type="ARBA" id="ARBA00022771"/>
    </source>
</evidence>
<feature type="compositionally biased region" description="Basic and acidic residues" evidence="6">
    <location>
        <begin position="47"/>
        <end position="60"/>
    </location>
</feature>
<feature type="region of interest" description="Disordered" evidence="6">
    <location>
        <begin position="31"/>
        <end position="91"/>
    </location>
</feature>
<feature type="compositionally biased region" description="Basic and acidic residues" evidence="6">
    <location>
        <begin position="153"/>
        <end position="163"/>
    </location>
</feature>
<evidence type="ECO:0000256" key="4">
    <source>
        <dbReference type="PROSITE-ProRule" id="PRU00091"/>
    </source>
</evidence>
<evidence type="ECO:0000256" key="5">
    <source>
        <dbReference type="SAM" id="Coils"/>
    </source>
</evidence>
<dbReference type="Gene3D" id="3.30.500.40">
    <property type="match status" value="1"/>
</dbReference>
<keyword evidence="2 4" id="KW-0863">Zinc-finger</keyword>
<dbReference type="Pfam" id="PF11979">
    <property type="entry name" value="SARA_C"/>
    <property type="match status" value="1"/>
</dbReference>
<keyword evidence="3" id="KW-0862">Zinc</keyword>
<feature type="compositionally biased region" description="Polar residues" evidence="6">
    <location>
        <begin position="140"/>
        <end position="152"/>
    </location>
</feature>
<keyword evidence="5" id="KW-0175">Coiled coil</keyword>